<evidence type="ECO:0000256" key="5">
    <source>
        <dbReference type="ARBA" id="ARBA00022475"/>
    </source>
</evidence>
<evidence type="ECO:0000256" key="8">
    <source>
        <dbReference type="ARBA" id="ARBA00022692"/>
    </source>
</evidence>
<dbReference type="PANTHER" id="PTHR47755:SF1">
    <property type="entry name" value="CELL DIVISION PROTEIN FTSX"/>
    <property type="match status" value="1"/>
</dbReference>
<evidence type="ECO:0000256" key="13">
    <source>
        <dbReference type="SAM" id="Phobius"/>
    </source>
</evidence>
<dbReference type="NCBIfam" id="TIGR00439">
    <property type="entry name" value="FtsX_Gneg"/>
    <property type="match status" value="1"/>
</dbReference>
<sequence length="314" mass="34231">MAEGFVQTQRRHARAAWQDLFQRPVGNLLTLTVLAVALSLPVTFYLLAKNVLAVTDQWHNPAELSVYLDKAQTEAQSQALASDIRGWSDVASVTYISPSQGLDTLRVQRGFEQAVSLLDNNPLPAVLVVVPRVDVSASDSGTQVALSQVAQGLSAKLTALDGVEEVRLDSDWLARLEAIKHIAITLAWLFSGLMLAAVLLVVGNTLRLQVLHHQSRIQVMKMVGATDSFILRPYLYMGAWLGGLAAVLAWVITALNTFLMDAAVSQLAQLYDNRFTLTGLGWDESLLLLMVSTLLGVLAAVLATRRHLKEIEPV</sequence>
<dbReference type="EMBL" id="CP050266">
    <property type="protein sequence ID" value="QIR04974.1"/>
    <property type="molecule type" value="Genomic_DNA"/>
</dbReference>
<comment type="subcellular location">
    <subcellularLocation>
        <location evidence="1">Cell inner membrane</location>
        <topology evidence="1">Multi-pass membrane protein</topology>
    </subcellularLocation>
</comment>
<keyword evidence="9 13" id="KW-1133">Transmembrane helix</keyword>
<dbReference type="Gene3D" id="3.30.70.3040">
    <property type="match status" value="1"/>
</dbReference>
<comment type="function">
    <text evidence="12">Part of the ABC transporter FtsEX involved in cellular division.</text>
</comment>
<evidence type="ECO:0000256" key="3">
    <source>
        <dbReference type="ARBA" id="ARBA00011160"/>
    </source>
</evidence>
<feature type="transmembrane region" description="Helical" evidence="13">
    <location>
        <begin position="285"/>
        <end position="303"/>
    </location>
</feature>
<evidence type="ECO:0000256" key="4">
    <source>
        <dbReference type="ARBA" id="ARBA00021907"/>
    </source>
</evidence>
<feature type="transmembrane region" description="Helical" evidence="13">
    <location>
        <begin position="229"/>
        <end position="252"/>
    </location>
</feature>
<feature type="domain" description="ABC3 transporter permease C-terminal" evidence="14">
    <location>
        <begin position="189"/>
        <end position="306"/>
    </location>
</feature>
<dbReference type="InterPro" id="IPR003838">
    <property type="entry name" value="ABC3_permease_C"/>
</dbReference>
<evidence type="ECO:0000313" key="16">
    <source>
        <dbReference type="EMBL" id="QIR04974.1"/>
    </source>
</evidence>
<evidence type="ECO:0000256" key="1">
    <source>
        <dbReference type="ARBA" id="ARBA00004429"/>
    </source>
</evidence>
<evidence type="ECO:0000256" key="9">
    <source>
        <dbReference type="ARBA" id="ARBA00022989"/>
    </source>
</evidence>
<dbReference type="PANTHER" id="PTHR47755">
    <property type="entry name" value="CELL DIVISION PROTEIN FTSX"/>
    <property type="match status" value="1"/>
</dbReference>
<keyword evidence="10 12" id="KW-0472">Membrane</keyword>
<evidence type="ECO:0000256" key="12">
    <source>
        <dbReference type="PIRNR" id="PIRNR003097"/>
    </source>
</evidence>
<dbReference type="PIRSF" id="PIRSF003097">
    <property type="entry name" value="FtsX"/>
    <property type="match status" value="1"/>
</dbReference>
<dbReference type="GO" id="GO:0051301">
    <property type="term" value="P:cell division"/>
    <property type="evidence" value="ECO:0007669"/>
    <property type="project" value="UniProtKB-KW"/>
</dbReference>
<dbReference type="InterPro" id="IPR004513">
    <property type="entry name" value="FtsX"/>
</dbReference>
<keyword evidence="6 12" id="KW-0997">Cell inner membrane</keyword>
<feature type="domain" description="FtsX extracellular" evidence="15">
    <location>
        <begin position="63"/>
        <end position="166"/>
    </location>
</feature>
<evidence type="ECO:0000256" key="7">
    <source>
        <dbReference type="ARBA" id="ARBA00022618"/>
    </source>
</evidence>
<evidence type="ECO:0000259" key="15">
    <source>
        <dbReference type="Pfam" id="PF18075"/>
    </source>
</evidence>
<keyword evidence="8 13" id="KW-0812">Transmembrane</keyword>
<accession>A0ABX6K222</accession>
<dbReference type="Pfam" id="PF02687">
    <property type="entry name" value="FtsX"/>
    <property type="match status" value="1"/>
</dbReference>
<reference evidence="16 17" key="1">
    <citation type="submission" date="2020-03" db="EMBL/GenBank/DDBJ databases">
        <title>Genome mining reveals the biosynthetic pathways of PHA and ectoines of the halophilic strain Salinivibrio costicola M318 isolated from fermented shrimp paste.</title>
        <authorList>
            <person name="Doan T.V."/>
            <person name="Tran L.T."/>
            <person name="Trieu T.A."/>
            <person name="Nguyen Q.V."/>
            <person name="Quach T.N."/>
            <person name="Phi T.Q."/>
            <person name="Kumar S."/>
        </authorList>
    </citation>
    <scope>NUCLEOTIDE SEQUENCE [LARGE SCALE GENOMIC DNA]</scope>
    <source>
        <strain evidence="16 17">M318</strain>
    </source>
</reference>
<keyword evidence="7 12" id="KW-0132">Cell division</keyword>
<dbReference type="Pfam" id="PF18075">
    <property type="entry name" value="FtsX_ECD"/>
    <property type="match status" value="1"/>
</dbReference>
<comment type="similarity">
    <text evidence="2 12">Belongs to the ABC-4 integral membrane protein family. FtsX subfamily.</text>
</comment>
<evidence type="ECO:0000313" key="17">
    <source>
        <dbReference type="Proteomes" id="UP000501408"/>
    </source>
</evidence>
<keyword evidence="5 12" id="KW-1003">Cell membrane</keyword>
<organism evidence="16 17">
    <name type="scientific">Salinivibrio costicola</name>
    <name type="common">Vibrio costicola</name>
    <dbReference type="NCBI Taxonomy" id="51367"/>
    <lineage>
        <taxon>Bacteria</taxon>
        <taxon>Pseudomonadati</taxon>
        <taxon>Pseudomonadota</taxon>
        <taxon>Gammaproteobacteria</taxon>
        <taxon>Vibrionales</taxon>
        <taxon>Vibrionaceae</taxon>
        <taxon>Salinivibrio</taxon>
    </lineage>
</organism>
<feature type="transmembrane region" description="Helical" evidence="13">
    <location>
        <begin position="182"/>
        <end position="208"/>
    </location>
</feature>
<dbReference type="InterPro" id="IPR047590">
    <property type="entry name" value="FtsX_proteobact-type"/>
</dbReference>
<comment type="subunit">
    <text evidence="3">Forms a membrane-associated complex with FtsE.</text>
</comment>
<dbReference type="Proteomes" id="UP000501408">
    <property type="component" value="Chromosome 1"/>
</dbReference>
<name>A0ABX6K222_SALCS</name>
<feature type="transmembrane region" description="Helical" evidence="13">
    <location>
        <begin position="28"/>
        <end position="48"/>
    </location>
</feature>
<keyword evidence="17" id="KW-1185">Reference proteome</keyword>
<keyword evidence="11 12" id="KW-0131">Cell cycle</keyword>
<gene>
    <name evidence="16" type="primary">ftsX</name>
    <name evidence="16" type="ORF">HBA18_00425</name>
</gene>
<protein>
    <recommendedName>
        <fullName evidence="4 12">Cell division protein FtsX</fullName>
    </recommendedName>
</protein>
<evidence type="ECO:0000256" key="6">
    <source>
        <dbReference type="ARBA" id="ARBA00022519"/>
    </source>
</evidence>
<evidence type="ECO:0000256" key="10">
    <source>
        <dbReference type="ARBA" id="ARBA00023136"/>
    </source>
</evidence>
<evidence type="ECO:0000259" key="14">
    <source>
        <dbReference type="Pfam" id="PF02687"/>
    </source>
</evidence>
<proteinExistence type="inferred from homology"/>
<evidence type="ECO:0000256" key="11">
    <source>
        <dbReference type="ARBA" id="ARBA00023306"/>
    </source>
</evidence>
<dbReference type="InterPro" id="IPR040690">
    <property type="entry name" value="FtsX_ECD"/>
</dbReference>
<evidence type="ECO:0000256" key="2">
    <source>
        <dbReference type="ARBA" id="ARBA00007379"/>
    </source>
</evidence>